<dbReference type="AlphaFoldDB" id="A0A378PX17"/>
<name>A0A378PX17_MORBO</name>
<accession>A0A378PX17</accession>
<organism evidence="2 3">
    <name type="scientific">Moraxella bovis</name>
    <dbReference type="NCBI Taxonomy" id="476"/>
    <lineage>
        <taxon>Bacteria</taxon>
        <taxon>Pseudomonadati</taxon>
        <taxon>Pseudomonadota</taxon>
        <taxon>Gammaproteobacteria</taxon>
        <taxon>Moraxellales</taxon>
        <taxon>Moraxellaceae</taxon>
        <taxon>Moraxella</taxon>
    </lineage>
</organism>
<protein>
    <recommendedName>
        <fullName evidence="4">DUF4124 domain-containing protein</fullName>
    </recommendedName>
</protein>
<dbReference type="Proteomes" id="UP000254133">
    <property type="component" value="Unassembled WGS sequence"/>
</dbReference>
<gene>
    <name evidence="2" type="ORF">NCTC9426_01827</name>
</gene>
<evidence type="ECO:0000313" key="3">
    <source>
        <dbReference type="Proteomes" id="UP000254133"/>
    </source>
</evidence>
<feature type="signal peptide" evidence="1">
    <location>
        <begin position="1"/>
        <end position="21"/>
    </location>
</feature>
<evidence type="ECO:0000313" key="2">
    <source>
        <dbReference type="EMBL" id="STY93111.1"/>
    </source>
</evidence>
<dbReference type="RefSeq" id="WP_115369544.1">
    <property type="nucleotide sequence ID" value="NZ_UGPZ01000003.1"/>
</dbReference>
<sequence length="154" mass="17175">MKIHTLTALLSIATFGITANANTTTVYKSVGKHGEVRYSQMQPKDTQNFQILEMRSDGRIADAGQLAQQPATPAPTPTPEAQRIADLEQQNKALQNQELANRCQSLRANFANLTIGGRIFETNANGEKVYLNDQEISSRRQRHQQMIDQYCQGV</sequence>
<proteinExistence type="predicted"/>
<reference evidence="2 3" key="1">
    <citation type="submission" date="2018-06" db="EMBL/GenBank/DDBJ databases">
        <authorList>
            <consortium name="Pathogen Informatics"/>
            <person name="Doyle S."/>
        </authorList>
    </citation>
    <scope>NUCLEOTIDE SEQUENCE [LARGE SCALE GENOMIC DNA]</scope>
    <source>
        <strain evidence="2 3">NCTC9426</strain>
    </source>
</reference>
<dbReference type="EMBL" id="UGPZ01000003">
    <property type="protein sequence ID" value="STY93111.1"/>
    <property type="molecule type" value="Genomic_DNA"/>
</dbReference>
<feature type="chain" id="PRO_5016599273" description="DUF4124 domain-containing protein" evidence="1">
    <location>
        <begin position="22"/>
        <end position="154"/>
    </location>
</feature>
<evidence type="ECO:0008006" key="4">
    <source>
        <dbReference type="Google" id="ProtNLM"/>
    </source>
</evidence>
<evidence type="ECO:0000256" key="1">
    <source>
        <dbReference type="SAM" id="SignalP"/>
    </source>
</evidence>
<keyword evidence="1" id="KW-0732">Signal</keyword>